<reference evidence="1" key="1">
    <citation type="submission" date="2014-09" db="EMBL/GenBank/DDBJ databases">
        <authorList>
            <person name="Magalhaes I.L.F."/>
            <person name="Oliveira U."/>
            <person name="Santos F.R."/>
            <person name="Vidigal T.H.D.A."/>
            <person name="Brescovit A.D."/>
            <person name="Santos A.J."/>
        </authorList>
    </citation>
    <scope>NUCLEOTIDE SEQUENCE</scope>
    <source>
        <tissue evidence="1">Shoot tissue taken approximately 20 cm above the soil surface</tissue>
    </source>
</reference>
<dbReference type="EMBL" id="GBRH01278308">
    <property type="protein sequence ID" value="JAD19587.1"/>
    <property type="molecule type" value="Transcribed_RNA"/>
</dbReference>
<proteinExistence type="predicted"/>
<name>A0A0A8Y6D7_ARUDO</name>
<accession>A0A0A8Y6D7</accession>
<evidence type="ECO:0000313" key="1">
    <source>
        <dbReference type="EMBL" id="JAD19587.1"/>
    </source>
</evidence>
<protein>
    <submittedName>
        <fullName evidence="1">Uncharacterized protein</fullName>
    </submittedName>
</protein>
<sequence length="82" mass="9061">MAALNRFKLNRAIFPNSGGRCTAAQSAVALLLQLNRAHSEIHRATPCSRIPSPSPITSSFTAVARGELRRRWPCVPARIFFK</sequence>
<dbReference type="AlphaFoldDB" id="A0A0A8Y6D7"/>
<organism evidence="1">
    <name type="scientific">Arundo donax</name>
    <name type="common">Giant reed</name>
    <name type="synonym">Donax arundinaceus</name>
    <dbReference type="NCBI Taxonomy" id="35708"/>
    <lineage>
        <taxon>Eukaryota</taxon>
        <taxon>Viridiplantae</taxon>
        <taxon>Streptophyta</taxon>
        <taxon>Embryophyta</taxon>
        <taxon>Tracheophyta</taxon>
        <taxon>Spermatophyta</taxon>
        <taxon>Magnoliopsida</taxon>
        <taxon>Liliopsida</taxon>
        <taxon>Poales</taxon>
        <taxon>Poaceae</taxon>
        <taxon>PACMAD clade</taxon>
        <taxon>Arundinoideae</taxon>
        <taxon>Arundineae</taxon>
        <taxon>Arundo</taxon>
    </lineage>
</organism>
<reference evidence="1" key="2">
    <citation type="journal article" date="2015" name="Data Brief">
        <title>Shoot transcriptome of the giant reed, Arundo donax.</title>
        <authorList>
            <person name="Barrero R.A."/>
            <person name="Guerrero F.D."/>
            <person name="Moolhuijzen P."/>
            <person name="Goolsby J.A."/>
            <person name="Tidwell J."/>
            <person name="Bellgard S.E."/>
            <person name="Bellgard M.I."/>
        </authorList>
    </citation>
    <scope>NUCLEOTIDE SEQUENCE</scope>
    <source>
        <tissue evidence="1">Shoot tissue taken approximately 20 cm above the soil surface</tissue>
    </source>
</reference>